<feature type="repeat" description="TPR" evidence="2">
    <location>
        <begin position="497"/>
        <end position="530"/>
    </location>
</feature>
<feature type="repeat" description="TPR" evidence="2">
    <location>
        <begin position="1392"/>
        <end position="1425"/>
    </location>
</feature>
<dbReference type="PANTHER" id="PTHR45972:SF4">
    <property type="entry name" value="KELCH REPEAT-CONTAINING PROTEIN"/>
    <property type="match status" value="1"/>
</dbReference>
<evidence type="ECO:0000256" key="3">
    <source>
        <dbReference type="SAM" id="Coils"/>
    </source>
</evidence>
<keyword evidence="2" id="KW-0802">TPR repeat</keyword>
<keyword evidence="1" id="KW-0677">Repeat</keyword>
<dbReference type="Proteomes" id="UP000676194">
    <property type="component" value="Chromosome"/>
</dbReference>
<keyword evidence="7" id="KW-1185">Reference proteome</keyword>
<dbReference type="InterPro" id="IPR052310">
    <property type="entry name" value="Kelch/BTB_domain_protein"/>
</dbReference>
<organism evidence="6 7">
    <name type="scientific">Telmatocola sphagniphila</name>
    <dbReference type="NCBI Taxonomy" id="1123043"/>
    <lineage>
        <taxon>Bacteria</taxon>
        <taxon>Pseudomonadati</taxon>
        <taxon>Planctomycetota</taxon>
        <taxon>Planctomycetia</taxon>
        <taxon>Gemmatales</taxon>
        <taxon>Gemmataceae</taxon>
    </lineage>
</organism>
<accession>A0A8E6B6N2</accession>
<feature type="signal peptide" evidence="5">
    <location>
        <begin position="1"/>
        <end position="17"/>
    </location>
</feature>
<evidence type="ECO:0000256" key="1">
    <source>
        <dbReference type="ARBA" id="ARBA00022737"/>
    </source>
</evidence>
<dbReference type="SUPFAM" id="SSF48452">
    <property type="entry name" value="TPR-like"/>
    <property type="match status" value="4"/>
</dbReference>
<name>A0A8E6B6N2_9BACT</name>
<feature type="coiled-coil region" evidence="3">
    <location>
        <begin position="980"/>
        <end position="1060"/>
    </location>
</feature>
<feature type="region of interest" description="Disordered" evidence="4">
    <location>
        <begin position="1513"/>
        <end position="1537"/>
    </location>
</feature>
<proteinExistence type="predicted"/>
<dbReference type="RefSeq" id="WP_213497336.1">
    <property type="nucleotide sequence ID" value="NZ_CP074694.1"/>
</dbReference>
<evidence type="ECO:0000313" key="6">
    <source>
        <dbReference type="EMBL" id="QVL32444.1"/>
    </source>
</evidence>
<dbReference type="InterPro" id="IPR019734">
    <property type="entry name" value="TPR_rpt"/>
</dbReference>
<feature type="region of interest" description="Disordered" evidence="4">
    <location>
        <begin position="1443"/>
        <end position="1463"/>
    </location>
</feature>
<reference evidence="6" key="1">
    <citation type="submission" date="2021-05" db="EMBL/GenBank/DDBJ databases">
        <title>Complete genome sequence of the cellulolytic planctomycete Telmatocola sphagniphila SP2T and characterization of the first cellulase from planctomycetes.</title>
        <authorList>
            <person name="Rakitin A.L."/>
            <person name="Beletsky A.V."/>
            <person name="Naumoff D.G."/>
            <person name="Kulichevskaya I.S."/>
            <person name="Mardanov A.V."/>
            <person name="Ravin N.V."/>
            <person name="Dedysh S.N."/>
        </authorList>
    </citation>
    <scope>NUCLEOTIDE SEQUENCE</scope>
    <source>
        <strain evidence="6">SP2T</strain>
    </source>
</reference>
<feature type="compositionally biased region" description="Basic and acidic residues" evidence="4">
    <location>
        <begin position="1179"/>
        <end position="1246"/>
    </location>
</feature>
<dbReference type="PANTHER" id="PTHR45972">
    <property type="entry name" value="BTB_2 DOMAIN-CONTAINING PROTEIN"/>
    <property type="match status" value="1"/>
</dbReference>
<keyword evidence="5" id="KW-0732">Signal</keyword>
<evidence type="ECO:0000313" key="7">
    <source>
        <dbReference type="Proteomes" id="UP000676194"/>
    </source>
</evidence>
<dbReference type="InterPro" id="IPR011990">
    <property type="entry name" value="TPR-like_helical_dom_sf"/>
</dbReference>
<evidence type="ECO:0000256" key="5">
    <source>
        <dbReference type="SAM" id="SignalP"/>
    </source>
</evidence>
<dbReference type="PROSITE" id="PS51257">
    <property type="entry name" value="PROKAR_LIPOPROTEIN"/>
    <property type="match status" value="1"/>
</dbReference>
<dbReference type="PROSITE" id="PS50005">
    <property type="entry name" value="TPR"/>
    <property type="match status" value="5"/>
</dbReference>
<feature type="repeat" description="TPR" evidence="2">
    <location>
        <begin position="1078"/>
        <end position="1111"/>
    </location>
</feature>
<feature type="compositionally biased region" description="Low complexity" evidence="4">
    <location>
        <begin position="1162"/>
        <end position="1177"/>
    </location>
</feature>
<keyword evidence="3" id="KW-0175">Coiled coil</keyword>
<evidence type="ECO:0000256" key="4">
    <source>
        <dbReference type="SAM" id="MobiDB-lite"/>
    </source>
</evidence>
<gene>
    <name evidence="6" type="ORF">KIH39_00570</name>
</gene>
<dbReference type="KEGG" id="tsph:KIH39_00570"/>
<feature type="region of interest" description="Disordered" evidence="4">
    <location>
        <begin position="1149"/>
        <end position="1254"/>
    </location>
</feature>
<sequence>MLRISTWLLLVSISLFASFGCGGQNPGGDARALARIEEKIEREERKAEAELPPEPKLSPEERYSLAVADAFRLMAEMKHEDALVKLRAALEAQKTDFVVAEIERLERDLKQKSIAEKTAADIRAILQAGKPEEASRLASDALLQFGDSEIAVVLTQIKKEADAILSAELGEGNKKQRFRQEALQALEAKNIRAALISYDQAVANGENDPELKAKFEGYRNALQQYEETRSQAIELRKDSGKVDLALATFQKAKEIWPTSQVQQDIQETELVIANRRPRVAIGHFEVIGDVGIPNVGQAIAEEILPHFRGKYDIVEHSQVREVVEQLKLGDTNWANDQKTFGQVGQIVKANYMVVGSVSKIFGISVNARLVDVNSGLVVQTAKVVAGTPEELVKKLPSLARILQMNDQEKVAFEMEIAKAETIQPAPVSAAIAAPPPAATTENITINAAPGSTVIINSARPPEYGGITAAEFAQVAQAPPSGTVVIVEAPMNVRQRSLFVALEIGDDLYRRRRFAEALRYYEFALTLAPDMPDIRVRIDNCRPFLGFGNVVVVVNALPRLAVLPFAEFGNPYVIPPGTGVWTADNLAYQFSGMYEIVDRGELFWWMGRLGLSVRDVMMNPSARLCLARAMNTRFFLMGSIQGSPEVPGMDVTTNLIDVETGGQIGSALMHVRDSFELKCRMRELAQVTVMPPAQRVVYVQQQVVVQQRMATAEINIRSGKFSLAIGFYEEELVRQPNNTQILIQLDFARRRNREQELEAARYHAYMEQQARIKRDEDARVKLAIKLEAEKAKAERNAAIVTAVENQKNQQYRLIAQQDLLRQARTYLQQAQYQPSLNAYQVAYNMSPNDAILQEMAVARQQADRQTQARNAQFAANQQVMAKAQQQQQIARVQPLIAQQQQTQAAAIQQQRQALMQRDQQEYQQLMAAGKQAQAAQNWKQAVASYQAAYRLNQTPESHQLASNAVNELARAEAAAKGDAQKRAFEAQLAQENARKQAAEAAAQVNKQKYEAAMQAARQAHAAKQLAQAEAQYNAALAINRTQEVEAALRQLRDEQAKANAAGEAQKKAQMEAARKQQEFDKAFATGKSASSSGKYDEAITSFKLASNLKPDDTAVKAELLKVEQAKNKARMDAVSKTNLADLEKQNAQAAEARAAQAKREANMKAAADAKAANEAKLAQQKKEMEQAEAKRLADAKAANDGKAAEMRKQAEAAQAKRDADAKSKMDMEVRQAQMKKEAEQAKLKQDENSQQAAQQAAKMKNFLTAAEQAVNAKRYDSAEGLLAEARKINPNDPGIANLEKQITAGKAAASSAQMAAQDTAKKQQAYNDAIQKGRTAYGSRDFDGAIEHFHDALKAMPNDRTATSFLAQTEQAKKEFAASNAAMAAEQEKKKNYDAAMAKGQQALQAKQYAQAKAAFQEALRYNPNDATATRAIAQADQAQQAAMAPPKVDPVTPPKIETPNTNPRVTFNQLMAQTRAAMAQRKYDDANASITQALKLFPNDPDALKLQADLKTAMAPAGQPAQPKSPTQPMNPAPATDPKAAAFAQYMQQAKTLFAANRLLEANGNVTEALKLVPTDPEATKLHQQIQAAMQQPKKDNPPAQPNPQAQIQQYVGNAQAMEQRGKFAEAGQNYDAALRLNPSDANLKKRGDFCKFMASGQRNRTGGKFADAENDFNNALKLYPTDADAKTELAKAKRKDRS</sequence>
<dbReference type="SMART" id="SM00028">
    <property type="entry name" value="TPR"/>
    <property type="match status" value="13"/>
</dbReference>
<dbReference type="Pfam" id="PF13432">
    <property type="entry name" value="TPR_16"/>
    <property type="match status" value="2"/>
</dbReference>
<feature type="repeat" description="TPR" evidence="2">
    <location>
        <begin position="815"/>
        <end position="848"/>
    </location>
</feature>
<evidence type="ECO:0000256" key="2">
    <source>
        <dbReference type="PROSITE-ProRule" id="PRU00339"/>
    </source>
</evidence>
<evidence type="ECO:0008006" key="8">
    <source>
        <dbReference type="Google" id="ProtNLM"/>
    </source>
</evidence>
<feature type="repeat" description="TPR" evidence="2">
    <location>
        <begin position="1608"/>
        <end position="1641"/>
    </location>
</feature>
<dbReference type="EMBL" id="CP074694">
    <property type="protein sequence ID" value="QVL32444.1"/>
    <property type="molecule type" value="Genomic_DNA"/>
</dbReference>
<dbReference type="Gene3D" id="3.40.50.10610">
    <property type="entry name" value="ABC-type transport auxiliary lipoprotein component"/>
    <property type="match status" value="1"/>
</dbReference>
<protein>
    <recommendedName>
        <fullName evidence="8">Tetratricopeptide repeat protein</fullName>
    </recommendedName>
</protein>
<dbReference type="Gene3D" id="1.25.40.10">
    <property type="entry name" value="Tetratricopeptide repeat domain"/>
    <property type="match status" value="3"/>
</dbReference>
<feature type="chain" id="PRO_5034688778" description="Tetratricopeptide repeat protein" evidence="5">
    <location>
        <begin position="18"/>
        <end position="1699"/>
    </location>
</feature>